<proteinExistence type="predicted"/>
<organism evidence="1 2">
    <name type="scientific">Racocetra persica</name>
    <dbReference type="NCBI Taxonomy" id="160502"/>
    <lineage>
        <taxon>Eukaryota</taxon>
        <taxon>Fungi</taxon>
        <taxon>Fungi incertae sedis</taxon>
        <taxon>Mucoromycota</taxon>
        <taxon>Glomeromycotina</taxon>
        <taxon>Glomeromycetes</taxon>
        <taxon>Diversisporales</taxon>
        <taxon>Gigasporaceae</taxon>
        <taxon>Racocetra</taxon>
    </lineage>
</organism>
<dbReference type="Proteomes" id="UP000789920">
    <property type="component" value="Unassembled WGS sequence"/>
</dbReference>
<feature type="non-terminal residue" evidence="1">
    <location>
        <position position="41"/>
    </location>
</feature>
<protein>
    <submittedName>
        <fullName evidence="1">26097_t:CDS:1</fullName>
    </submittedName>
</protein>
<sequence length="41" mass="4508">IIELTLHTLNLEAPRAALIKEDISSKIINKHAGSIMIEDVP</sequence>
<reference evidence="1" key="1">
    <citation type="submission" date="2021-06" db="EMBL/GenBank/DDBJ databases">
        <authorList>
            <person name="Kallberg Y."/>
            <person name="Tangrot J."/>
            <person name="Rosling A."/>
        </authorList>
    </citation>
    <scope>NUCLEOTIDE SEQUENCE</scope>
    <source>
        <strain evidence="1">MA461A</strain>
    </source>
</reference>
<evidence type="ECO:0000313" key="2">
    <source>
        <dbReference type="Proteomes" id="UP000789920"/>
    </source>
</evidence>
<keyword evidence="2" id="KW-1185">Reference proteome</keyword>
<name>A0ACA9SQG3_9GLOM</name>
<evidence type="ECO:0000313" key="1">
    <source>
        <dbReference type="EMBL" id="CAG8844879.1"/>
    </source>
</evidence>
<comment type="caution">
    <text evidence="1">The sequence shown here is derived from an EMBL/GenBank/DDBJ whole genome shotgun (WGS) entry which is preliminary data.</text>
</comment>
<feature type="non-terminal residue" evidence="1">
    <location>
        <position position="1"/>
    </location>
</feature>
<gene>
    <name evidence="1" type="ORF">RPERSI_LOCUS33400</name>
</gene>
<accession>A0ACA9SQG3</accession>
<dbReference type="EMBL" id="CAJVQC010144423">
    <property type="protein sequence ID" value="CAG8844879.1"/>
    <property type="molecule type" value="Genomic_DNA"/>
</dbReference>